<dbReference type="Proteomes" id="UP000829354">
    <property type="component" value="Chromosome I"/>
</dbReference>
<name>A0AAE9E5W5_CAEBR</name>
<dbReference type="SMART" id="SM00355">
    <property type="entry name" value="ZnF_C2H2"/>
    <property type="match status" value="3"/>
</dbReference>
<organism evidence="7 9">
    <name type="scientific">Caenorhabditis briggsae</name>
    <dbReference type="NCBI Taxonomy" id="6238"/>
    <lineage>
        <taxon>Eukaryota</taxon>
        <taxon>Metazoa</taxon>
        <taxon>Ecdysozoa</taxon>
        <taxon>Nematoda</taxon>
        <taxon>Chromadorea</taxon>
        <taxon>Rhabditida</taxon>
        <taxon>Rhabditina</taxon>
        <taxon>Rhabditomorpha</taxon>
        <taxon>Rhabditoidea</taxon>
        <taxon>Rhabditidae</taxon>
        <taxon>Peloderinae</taxon>
        <taxon>Caenorhabditis</taxon>
    </lineage>
</organism>
<feature type="region of interest" description="Disordered" evidence="4">
    <location>
        <begin position="177"/>
        <end position="213"/>
    </location>
</feature>
<keyword evidence="9" id="KW-1185">Reference proteome</keyword>
<protein>
    <recommendedName>
        <fullName evidence="5">C2H2-type domain-containing protein</fullName>
    </recommendedName>
</protein>
<evidence type="ECO:0000313" key="6">
    <source>
        <dbReference type="EMBL" id="ULU12338.1"/>
    </source>
</evidence>
<evidence type="ECO:0000256" key="4">
    <source>
        <dbReference type="SAM" id="MobiDB-lite"/>
    </source>
</evidence>
<dbReference type="KEGG" id="cbr:CBG_12381"/>
<dbReference type="InterPro" id="IPR036236">
    <property type="entry name" value="Znf_C2H2_sf"/>
</dbReference>
<dbReference type="Pfam" id="PF02892">
    <property type="entry name" value="zf-BED"/>
    <property type="match status" value="1"/>
</dbReference>
<dbReference type="SUPFAM" id="SSF57667">
    <property type="entry name" value="beta-beta-alpha zinc fingers"/>
    <property type="match status" value="1"/>
</dbReference>
<dbReference type="GO" id="GO:0008270">
    <property type="term" value="F:zinc ion binding"/>
    <property type="evidence" value="ECO:0007669"/>
    <property type="project" value="UniProtKB-KW"/>
</dbReference>
<evidence type="ECO:0000256" key="3">
    <source>
        <dbReference type="ARBA" id="ARBA00022833"/>
    </source>
</evidence>
<dbReference type="PROSITE" id="PS00028">
    <property type="entry name" value="ZINC_FINGER_C2H2_1"/>
    <property type="match status" value="2"/>
</dbReference>
<keyword evidence="2" id="KW-0863">Zinc-finger</keyword>
<reference evidence="6 8" key="2">
    <citation type="submission" date="2022-05" db="EMBL/GenBank/DDBJ databases">
        <title>Chromosome-level reference genomes for two strains of Caenorhabditis briggsae: an improved platform for comparative genomics.</title>
        <authorList>
            <person name="Stevens L."/>
            <person name="Andersen E.C."/>
        </authorList>
    </citation>
    <scope>NUCLEOTIDE SEQUENCE [LARGE SCALE GENOMIC DNA]</scope>
    <source>
        <strain evidence="6">QX1410_ONT</strain>
        <tissue evidence="6">Whole-organism</tissue>
    </source>
</reference>
<feature type="domain" description="C2H2-type" evidence="5">
    <location>
        <begin position="228"/>
        <end position="249"/>
    </location>
</feature>
<dbReference type="Proteomes" id="UP000827892">
    <property type="component" value="Chromosome I"/>
</dbReference>
<evidence type="ECO:0000256" key="2">
    <source>
        <dbReference type="ARBA" id="ARBA00022771"/>
    </source>
</evidence>
<dbReference type="InterPro" id="IPR013087">
    <property type="entry name" value="Znf_C2H2_type"/>
</dbReference>
<accession>A0AAE9E5W5</accession>
<dbReference type="Gene3D" id="3.30.160.60">
    <property type="entry name" value="Classic Zinc Finger"/>
    <property type="match status" value="1"/>
</dbReference>
<gene>
    <name evidence="6" type="ORF">L3Y34_015570</name>
    <name evidence="7" type="ORF">L5515_001648</name>
</gene>
<evidence type="ECO:0000256" key="1">
    <source>
        <dbReference type="ARBA" id="ARBA00022723"/>
    </source>
</evidence>
<dbReference type="InterPro" id="IPR003656">
    <property type="entry name" value="Znf_BED"/>
</dbReference>
<dbReference type="EMBL" id="CP090891">
    <property type="protein sequence ID" value="ULU12338.1"/>
    <property type="molecule type" value="Genomic_DNA"/>
</dbReference>
<keyword evidence="1" id="KW-0479">Metal-binding</keyword>
<dbReference type="GO" id="GO:0003677">
    <property type="term" value="F:DNA binding"/>
    <property type="evidence" value="ECO:0007669"/>
    <property type="project" value="InterPro"/>
</dbReference>
<feature type="domain" description="C2H2-type" evidence="5">
    <location>
        <begin position="255"/>
        <end position="276"/>
    </location>
</feature>
<sequence>MSHINLYSLPTDQKNMIRCRFCVKVYKIDNGSSGFIRHLRCKHPDSLFQMGGSPTDNYSGKEQKLIHNDSFITEAPPTENNNDIDMELEGNNDVLSIMMQDMTTSQFIANFMNQAEFDGDEEINRVVDKRPRISQTSVSTSSTSNLLETNEEQELKLFDNPLHIFLNDINKLAEQNGEFSEANEESSSSASAVDISTSTKGSREPTPIYKSDNMESPQVFNPLTPFGCVFCQASYHRIKDLTIHLNRVHSTRYRCNCCLAQFVQPQHLEHHYSTCHVIETLGKQEVMNNQ</sequence>
<proteinExistence type="predicted"/>
<evidence type="ECO:0000313" key="9">
    <source>
        <dbReference type="Proteomes" id="UP000829354"/>
    </source>
</evidence>
<evidence type="ECO:0000313" key="7">
    <source>
        <dbReference type="EMBL" id="UMM13290.1"/>
    </source>
</evidence>
<keyword evidence="3" id="KW-0862">Zinc</keyword>
<evidence type="ECO:0000313" key="8">
    <source>
        <dbReference type="Proteomes" id="UP000827892"/>
    </source>
</evidence>
<dbReference type="AlphaFoldDB" id="A0AAE9E5W5"/>
<reference evidence="7 9" key="1">
    <citation type="submission" date="2022-04" db="EMBL/GenBank/DDBJ databases">
        <title>Chromosome-level reference genomes for two strains of Caenorhabditis briggsae: an improved platform for comparative genomics.</title>
        <authorList>
            <person name="Stevens L."/>
            <person name="Andersen E."/>
        </authorList>
    </citation>
    <scope>NUCLEOTIDE SEQUENCE [LARGE SCALE GENOMIC DNA]</scope>
    <source>
        <strain evidence="7">VX34</strain>
        <tissue evidence="7">Whole-organism</tissue>
    </source>
</reference>
<dbReference type="OMA" id="IRHLRCK"/>
<evidence type="ECO:0000259" key="5">
    <source>
        <dbReference type="PROSITE" id="PS00028"/>
    </source>
</evidence>
<dbReference type="EMBL" id="CP092620">
    <property type="protein sequence ID" value="UMM13290.1"/>
    <property type="molecule type" value="Genomic_DNA"/>
</dbReference>